<evidence type="ECO:0000313" key="1">
    <source>
        <dbReference type="EMBL" id="KAG8623295.1"/>
    </source>
</evidence>
<gene>
    <name evidence="1" type="ORF">KVT40_008271</name>
</gene>
<name>A0A8K0P9D3_9PEZI</name>
<reference evidence="1" key="1">
    <citation type="submission" date="2021-07" db="EMBL/GenBank/DDBJ databases">
        <title>Elsinoe batatas strain:CRI-CJ2 Genome sequencing and assembly.</title>
        <authorList>
            <person name="Huang L."/>
        </authorList>
    </citation>
    <scope>NUCLEOTIDE SEQUENCE</scope>
    <source>
        <strain evidence="1">CRI-CJ2</strain>
    </source>
</reference>
<keyword evidence="2" id="KW-1185">Reference proteome</keyword>
<sequence>MSQLPELHLTPSHQAPQIQLGALGATDLNLSFPTFSTQTSDNQFTIQYYHDWRAMSEESAIEDWLLTHTNTPWPPTTPNTHPSTIHCRDPRLGDGALHLYTHLPTLMASTFRPFLANLPQFAPLIHAQDTLLTQRQLLSSPHPDSEMQAAQASIQAAWSTITKQESRAKRFREVDEEMRRVEIARRKGEALALFTASLEERIFWSEEEVGEMVDCHNRGDLERVREMMRVRGLKGGMVGREGGAVGGA</sequence>
<dbReference type="EMBL" id="JAESVG020000010">
    <property type="protein sequence ID" value="KAG8623295.1"/>
    <property type="molecule type" value="Genomic_DNA"/>
</dbReference>
<proteinExistence type="predicted"/>
<dbReference type="AlphaFoldDB" id="A0A8K0P9D3"/>
<comment type="caution">
    <text evidence="1">The sequence shown here is derived from an EMBL/GenBank/DDBJ whole genome shotgun (WGS) entry which is preliminary data.</text>
</comment>
<accession>A0A8K0P9D3</accession>
<organism evidence="1 2">
    <name type="scientific">Elsinoe batatas</name>
    <dbReference type="NCBI Taxonomy" id="2601811"/>
    <lineage>
        <taxon>Eukaryota</taxon>
        <taxon>Fungi</taxon>
        <taxon>Dikarya</taxon>
        <taxon>Ascomycota</taxon>
        <taxon>Pezizomycotina</taxon>
        <taxon>Dothideomycetes</taxon>
        <taxon>Dothideomycetidae</taxon>
        <taxon>Myriangiales</taxon>
        <taxon>Elsinoaceae</taxon>
        <taxon>Elsinoe</taxon>
    </lineage>
</organism>
<dbReference type="Proteomes" id="UP000809789">
    <property type="component" value="Unassembled WGS sequence"/>
</dbReference>
<dbReference type="OrthoDB" id="10459106at2759"/>
<protein>
    <submittedName>
        <fullName evidence="1">Uncharacterized protein</fullName>
    </submittedName>
</protein>
<evidence type="ECO:0000313" key="2">
    <source>
        <dbReference type="Proteomes" id="UP000809789"/>
    </source>
</evidence>